<keyword evidence="1" id="KW-0812">Transmembrane</keyword>
<dbReference type="EMBL" id="LT598447">
    <property type="protein sequence ID" value="SCV05639.1"/>
    <property type="molecule type" value="Genomic_DNA"/>
</dbReference>
<evidence type="ECO:0000313" key="2">
    <source>
        <dbReference type="EMBL" id="SCV05639.1"/>
    </source>
</evidence>
<organism evidence="2 3">
    <name type="scientific">Lachancea nothofagi CBS 11611</name>
    <dbReference type="NCBI Taxonomy" id="1266666"/>
    <lineage>
        <taxon>Eukaryota</taxon>
        <taxon>Fungi</taxon>
        <taxon>Dikarya</taxon>
        <taxon>Ascomycota</taxon>
        <taxon>Saccharomycotina</taxon>
        <taxon>Saccharomycetes</taxon>
        <taxon>Saccharomycetales</taxon>
        <taxon>Saccharomycetaceae</taxon>
        <taxon>Lachancea</taxon>
    </lineage>
</organism>
<gene>
    <name evidence="2" type="ORF">LANO_0H11914G</name>
</gene>
<proteinExistence type="predicted"/>
<keyword evidence="1" id="KW-1133">Transmembrane helix</keyword>
<sequence length="80" mass="8772">MSDPGQLNRLSRTAGARHFKSGALGFVIGVSLASFLAVRIVDKTRKEMDWADSVSDLSRSVRTLETHVKDLERNSSNGKP</sequence>
<keyword evidence="1" id="KW-0472">Membrane</keyword>
<name>A0A1G4KM83_9SACH</name>
<feature type="transmembrane region" description="Helical" evidence="1">
    <location>
        <begin position="22"/>
        <end position="41"/>
    </location>
</feature>
<accession>A0A1G4KM83</accession>
<dbReference type="Proteomes" id="UP000189911">
    <property type="component" value="Chromosome H"/>
</dbReference>
<keyword evidence="3" id="KW-1185">Reference proteome</keyword>
<evidence type="ECO:0000313" key="3">
    <source>
        <dbReference type="Proteomes" id="UP000189911"/>
    </source>
</evidence>
<dbReference type="OrthoDB" id="4032961at2759"/>
<evidence type="ECO:0000256" key="1">
    <source>
        <dbReference type="SAM" id="Phobius"/>
    </source>
</evidence>
<dbReference type="AlphaFoldDB" id="A0A1G4KM83"/>
<protein>
    <submittedName>
        <fullName evidence="2">LANO_0H11914g1_1</fullName>
    </submittedName>
</protein>
<reference evidence="3" key="1">
    <citation type="submission" date="2016-03" db="EMBL/GenBank/DDBJ databases">
        <authorList>
            <person name="Devillers Hugo."/>
        </authorList>
    </citation>
    <scope>NUCLEOTIDE SEQUENCE [LARGE SCALE GENOMIC DNA]</scope>
</reference>